<keyword evidence="1" id="KW-1133">Transmembrane helix</keyword>
<feature type="transmembrane region" description="Helical" evidence="1">
    <location>
        <begin position="21"/>
        <end position="37"/>
    </location>
</feature>
<organism evidence="2 3">
    <name type="scientific">Hymenobacter wooponensis</name>
    <dbReference type="NCBI Taxonomy" id="1525360"/>
    <lineage>
        <taxon>Bacteria</taxon>
        <taxon>Pseudomonadati</taxon>
        <taxon>Bacteroidota</taxon>
        <taxon>Cytophagia</taxon>
        <taxon>Cytophagales</taxon>
        <taxon>Hymenobacteraceae</taxon>
        <taxon>Hymenobacter</taxon>
    </lineage>
</organism>
<comment type="caution">
    <text evidence="2">The sequence shown here is derived from an EMBL/GenBank/DDBJ whole genome shotgun (WGS) entry which is preliminary data.</text>
</comment>
<evidence type="ECO:0000313" key="2">
    <source>
        <dbReference type="EMBL" id="TGD81239.1"/>
    </source>
</evidence>
<dbReference type="EMBL" id="SRKZ01000002">
    <property type="protein sequence ID" value="TGD81239.1"/>
    <property type="molecule type" value="Genomic_DNA"/>
</dbReference>
<accession>A0A4Z0MP72</accession>
<dbReference type="Proteomes" id="UP000298284">
    <property type="component" value="Unassembled WGS sequence"/>
</dbReference>
<gene>
    <name evidence="2" type="ORF">EU557_06650</name>
</gene>
<name>A0A4Z0MP72_9BACT</name>
<evidence type="ECO:0000313" key="3">
    <source>
        <dbReference type="Proteomes" id="UP000298284"/>
    </source>
</evidence>
<keyword evidence="3" id="KW-1185">Reference proteome</keyword>
<keyword evidence="1" id="KW-0812">Transmembrane</keyword>
<feature type="transmembrane region" description="Helical" evidence="1">
    <location>
        <begin position="43"/>
        <end position="62"/>
    </location>
</feature>
<proteinExistence type="predicted"/>
<dbReference type="AlphaFoldDB" id="A0A4Z0MP72"/>
<evidence type="ECO:0000256" key="1">
    <source>
        <dbReference type="SAM" id="Phobius"/>
    </source>
</evidence>
<evidence type="ECO:0008006" key="4">
    <source>
        <dbReference type="Google" id="ProtNLM"/>
    </source>
</evidence>
<feature type="transmembrane region" description="Helical" evidence="1">
    <location>
        <begin position="83"/>
        <end position="104"/>
    </location>
</feature>
<dbReference type="OrthoDB" id="9985046at2"/>
<sequence length="105" mass="11112">MASLEVAKSSRARIVKLYKRATYCYALPFIFLILAVIGIGEGLFLGVFCLSLLPLAVTGLVFTGRGLRLSSRSGDYEKKDVGFANVILGVILGGLGLLALGLAYA</sequence>
<reference evidence="2 3" key="1">
    <citation type="submission" date="2019-04" db="EMBL/GenBank/DDBJ databases">
        <authorList>
            <person name="Feng G."/>
            <person name="Zhang J."/>
            <person name="Zhu H."/>
        </authorList>
    </citation>
    <scope>NUCLEOTIDE SEQUENCE [LARGE SCALE GENOMIC DNA]</scope>
    <source>
        <strain evidence="2 3">JCM 19491</strain>
    </source>
</reference>
<dbReference type="RefSeq" id="WP_135529647.1">
    <property type="nucleotide sequence ID" value="NZ_SRKZ01000002.1"/>
</dbReference>
<protein>
    <recommendedName>
        <fullName evidence="4">DUF4190 domain-containing protein</fullName>
    </recommendedName>
</protein>
<keyword evidence="1" id="KW-0472">Membrane</keyword>